<dbReference type="EMBL" id="CP124545">
    <property type="protein sequence ID" value="WGV47845.1"/>
    <property type="molecule type" value="Genomic_DNA"/>
</dbReference>
<feature type="transmembrane region" description="Helical" evidence="1">
    <location>
        <begin position="55"/>
        <end position="79"/>
    </location>
</feature>
<evidence type="ECO:0000313" key="2">
    <source>
        <dbReference type="EMBL" id="KAB2586507.1"/>
    </source>
</evidence>
<reference evidence="2 5" key="1">
    <citation type="journal article" date="2017" name="Poromechanics V (2013)">
        <title>Genomic Characterization of the Arsenic-Tolerant Actinobacterium, &lt;i&gt;Rhodococcus erythropolis&lt;/i&gt; S43.</title>
        <authorList>
            <person name="Retamal-Morales G."/>
            <person name="Mehnert M."/>
            <person name="Schwabe R."/>
            <person name="Tischler D."/>
            <person name="Schloemann M."/>
            <person name="Levican G.J."/>
        </authorList>
    </citation>
    <scope>NUCLEOTIDE SEQUENCE [LARGE SCALE GENOMIC DNA]</scope>
    <source>
        <strain evidence="2 5">S43</strain>
    </source>
</reference>
<proteinExistence type="predicted"/>
<evidence type="ECO:0000313" key="6">
    <source>
        <dbReference type="Proteomes" id="UP000627573"/>
    </source>
</evidence>
<keyword evidence="6" id="KW-1185">Reference proteome</keyword>
<dbReference type="Proteomes" id="UP000325576">
    <property type="component" value="Unassembled WGS sequence"/>
</dbReference>
<organism evidence="2 5">
    <name type="scientific">Rhodococcus erythropolis</name>
    <name type="common">Arthrobacter picolinophilus</name>
    <dbReference type="NCBI Taxonomy" id="1833"/>
    <lineage>
        <taxon>Bacteria</taxon>
        <taxon>Bacillati</taxon>
        <taxon>Actinomycetota</taxon>
        <taxon>Actinomycetes</taxon>
        <taxon>Mycobacteriales</taxon>
        <taxon>Nocardiaceae</taxon>
        <taxon>Rhodococcus</taxon>
        <taxon>Rhodococcus erythropolis group</taxon>
    </lineage>
</organism>
<accession>A0A1F2Q5Q7</accession>
<evidence type="ECO:0000256" key="1">
    <source>
        <dbReference type="SAM" id="Phobius"/>
    </source>
</evidence>
<feature type="transmembrane region" description="Helical" evidence="1">
    <location>
        <begin position="143"/>
        <end position="160"/>
    </location>
</feature>
<keyword evidence="1" id="KW-0472">Membrane</keyword>
<dbReference type="AlphaFoldDB" id="A0A1F2Q5Q7"/>
<dbReference type="GeneID" id="57485986"/>
<gene>
    <name evidence="2" type="ORF">BS297_04940</name>
    <name evidence="3" type="ORF">I3517_15470</name>
    <name evidence="4" type="ORF">QIE55_20145</name>
</gene>
<evidence type="ECO:0000313" key="3">
    <source>
        <dbReference type="EMBL" id="MBH5144014.1"/>
    </source>
</evidence>
<name>A0A1F2Q5Q7_RHOER</name>
<dbReference type="Proteomes" id="UP000627573">
    <property type="component" value="Unassembled WGS sequence"/>
</dbReference>
<feature type="transmembrane region" description="Helical" evidence="1">
    <location>
        <begin position="17"/>
        <end position="34"/>
    </location>
</feature>
<feature type="transmembrane region" description="Helical" evidence="1">
    <location>
        <begin position="108"/>
        <end position="131"/>
    </location>
</feature>
<feature type="transmembrane region" description="Helical" evidence="1">
    <location>
        <begin position="227"/>
        <end position="249"/>
    </location>
</feature>
<evidence type="ECO:0000313" key="5">
    <source>
        <dbReference type="Proteomes" id="UP000325576"/>
    </source>
</evidence>
<dbReference type="Proteomes" id="UP001230933">
    <property type="component" value="Chromosome"/>
</dbReference>
<sequence length="257" mass="26635">MTTLVRAETLKVLTLRYWWALAIAPVVVAVLIAASTRTFVEVVADSADTTFDVDVVSTGVSLGVSNTLVLVFAAVFGALTAGSEFGYKTLTTTFLTARGRDGVLGAKLAVVAVFAVGYALAVEVVSIGAMLLFGRDFSFTTDLFAICAAGILACALWALLGAGVALLTGSSMAGALSVILWFVFGEWIVRAVLLAMDLGGIGAALPVSATIGTIVNAAPSIDVDAFASWPSGPMMLAAWVVLFCGLGWLRTRTRDIT</sequence>
<dbReference type="Pfam" id="PF12730">
    <property type="entry name" value="ABC2_membrane_4"/>
    <property type="match status" value="1"/>
</dbReference>
<dbReference type="RefSeq" id="WP_019749328.1">
    <property type="nucleotide sequence ID" value="NZ_CP070870.1"/>
</dbReference>
<protein>
    <submittedName>
        <fullName evidence="2">ABC transporter permease</fullName>
    </submittedName>
</protein>
<dbReference type="EMBL" id="MRBO01000178">
    <property type="protein sequence ID" value="KAB2586507.1"/>
    <property type="molecule type" value="Genomic_DNA"/>
</dbReference>
<dbReference type="EMBL" id="JAECSB010000053">
    <property type="protein sequence ID" value="MBH5144014.1"/>
    <property type="molecule type" value="Genomic_DNA"/>
</dbReference>
<keyword evidence="1" id="KW-1133">Transmembrane helix</keyword>
<reference evidence="3 6" key="2">
    <citation type="submission" date="2020-12" db="EMBL/GenBank/DDBJ databases">
        <title>Draft genome sequence of furan degrading bacterial strain FUR100.</title>
        <authorList>
            <person name="Woiski C."/>
        </authorList>
    </citation>
    <scope>NUCLEOTIDE SEQUENCE [LARGE SCALE GENOMIC DNA]</scope>
    <source>
        <strain evidence="3 6">FUR100</strain>
    </source>
</reference>
<keyword evidence="1" id="KW-0812">Transmembrane</keyword>
<reference evidence="4" key="3">
    <citation type="submission" date="2023-08" db="EMBL/GenBank/DDBJ databases">
        <title>Isolation and Characterization of Rhodococcus erythropolis MGMM8.</title>
        <authorList>
            <person name="Diabankana R.G.C."/>
            <person name="Afordoanyi D.M."/>
            <person name="Validov S.Z."/>
        </authorList>
    </citation>
    <scope>NUCLEOTIDE SEQUENCE</scope>
    <source>
        <strain evidence="4">MGMM8</strain>
    </source>
</reference>
<evidence type="ECO:0000313" key="4">
    <source>
        <dbReference type="EMBL" id="WGV47845.1"/>
    </source>
</evidence>